<feature type="transmembrane region" description="Helical" evidence="1">
    <location>
        <begin position="12"/>
        <end position="32"/>
    </location>
</feature>
<keyword evidence="1" id="KW-0472">Membrane</keyword>
<protein>
    <submittedName>
        <fullName evidence="2">Uncharacterized protein</fullName>
    </submittedName>
</protein>
<proteinExistence type="predicted"/>
<evidence type="ECO:0000313" key="3">
    <source>
        <dbReference type="Proteomes" id="UP001285441"/>
    </source>
</evidence>
<name>A0AAE0P7H0_9PEZI</name>
<reference evidence="2" key="2">
    <citation type="submission" date="2023-06" db="EMBL/GenBank/DDBJ databases">
        <authorList>
            <consortium name="Lawrence Berkeley National Laboratory"/>
            <person name="Haridas S."/>
            <person name="Hensen N."/>
            <person name="Bonometti L."/>
            <person name="Westerberg I."/>
            <person name="Brannstrom I.O."/>
            <person name="Guillou S."/>
            <person name="Cros-Aarteil S."/>
            <person name="Calhoun S."/>
            <person name="Kuo A."/>
            <person name="Mondo S."/>
            <person name="Pangilinan J."/>
            <person name="Riley R."/>
            <person name="LaButti K."/>
            <person name="Andreopoulos B."/>
            <person name="Lipzen A."/>
            <person name="Chen C."/>
            <person name="Yanf M."/>
            <person name="Daum C."/>
            <person name="Ng V."/>
            <person name="Clum A."/>
            <person name="Steindorff A."/>
            <person name="Ohm R."/>
            <person name="Martin F."/>
            <person name="Silar P."/>
            <person name="Natvig D."/>
            <person name="Lalanne C."/>
            <person name="Gautier V."/>
            <person name="Ament-velasquez S.L."/>
            <person name="Kruys A."/>
            <person name="Hutchinson M.I."/>
            <person name="Powell A.J."/>
            <person name="Barry K."/>
            <person name="Miller A.N."/>
            <person name="Grigoriev I.V."/>
            <person name="Debuchy R."/>
            <person name="Gladieux P."/>
            <person name="Thoren M.H."/>
            <person name="Johannesson H."/>
        </authorList>
    </citation>
    <scope>NUCLEOTIDE SEQUENCE</scope>
    <source>
        <strain evidence="2">CBS 232.78</strain>
    </source>
</reference>
<dbReference type="AlphaFoldDB" id="A0AAE0P7H0"/>
<accession>A0AAE0P7H0</accession>
<dbReference type="EMBL" id="JAULSW010000001">
    <property type="protein sequence ID" value="KAK3394768.1"/>
    <property type="molecule type" value="Genomic_DNA"/>
</dbReference>
<gene>
    <name evidence="2" type="ORF">B0H63DRAFT_57386</name>
</gene>
<reference evidence="2" key="1">
    <citation type="journal article" date="2023" name="Mol. Phylogenet. Evol.">
        <title>Genome-scale phylogeny and comparative genomics of the fungal order Sordariales.</title>
        <authorList>
            <person name="Hensen N."/>
            <person name="Bonometti L."/>
            <person name="Westerberg I."/>
            <person name="Brannstrom I.O."/>
            <person name="Guillou S."/>
            <person name="Cros-Aarteil S."/>
            <person name="Calhoun S."/>
            <person name="Haridas S."/>
            <person name="Kuo A."/>
            <person name="Mondo S."/>
            <person name="Pangilinan J."/>
            <person name="Riley R."/>
            <person name="LaButti K."/>
            <person name="Andreopoulos B."/>
            <person name="Lipzen A."/>
            <person name="Chen C."/>
            <person name="Yan M."/>
            <person name="Daum C."/>
            <person name="Ng V."/>
            <person name="Clum A."/>
            <person name="Steindorff A."/>
            <person name="Ohm R.A."/>
            <person name="Martin F."/>
            <person name="Silar P."/>
            <person name="Natvig D.O."/>
            <person name="Lalanne C."/>
            <person name="Gautier V."/>
            <person name="Ament-Velasquez S.L."/>
            <person name="Kruys A."/>
            <person name="Hutchinson M.I."/>
            <person name="Powell A.J."/>
            <person name="Barry K."/>
            <person name="Miller A.N."/>
            <person name="Grigoriev I.V."/>
            <person name="Debuchy R."/>
            <person name="Gladieux P."/>
            <person name="Hiltunen Thoren M."/>
            <person name="Johannesson H."/>
        </authorList>
    </citation>
    <scope>NUCLEOTIDE SEQUENCE</scope>
    <source>
        <strain evidence="2">CBS 232.78</strain>
    </source>
</reference>
<sequence length="172" mass="19901">MHTLLGIIYQRTFSYILISFNYIHWCTCGFIAYQAEDSKPGREAFVSTLRSLMLLVLRSVCASRAGGLRPRWYISTDSFLAKYAQDLKTLWPWVGKWLKSHDEEPWALLSFQPRERTTRTKTLSWGCVALLVTFKSSDSTEHILVSIMYYTSACINHHIPAQVVSHYFREPA</sequence>
<comment type="caution">
    <text evidence="2">The sequence shown here is derived from an EMBL/GenBank/DDBJ whole genome shotgun (WGS) entry which is preliminary data.</text>
</comment>
<keyword evidence="1" id="KW-1133">Transmembrane helix</keyword>
<organism evidence="2 3">
    <name type="scientific">Podospora didyma</name>
    <dbReference type="NCBI Taxonomy" id="330526"/>
    <lineage>
        <taxon>Eukaryota</taxon>
        <taxon>Fungi</taxon>
        <taxon>Dikarya</taxon>
        <taxon>Ascomycota</taxon>
        <taxon>Pezizomycotina</taxon>
        <taxon>Sordariomycetes</taxon>
        <taxon>Sordariomycetidae</taxon>
        <taxon>Sordariales</taxon>
        <taxon>Podosporaceae</taxon>
        <taxon>Podospora</taxon>
    </lineage>
</organism>
<evidence type="ECO:0000313" key="2">
    <source>
        <dbReference type="EMBL" id="KAK3394768.1"/>
    </source>
</evidence>
<keyword evidence="3" id="KW-1185">Reference proteome</keyword>
<evidence type="ECO:0000256" key="1">
    <source>
        <dbReference type="SAM" id="Phobius"/>
    </source>
</evidence>
<dbReference type="Proteomes" id="UP001285441">
    <property type="component" value="Unassembled WGS sequence"/>
</dbReference>
<keyword evidence="1" id="KW-0812">Transmembrane</keyword>